<feature type="region of interest" description="Disordered" evidence="1">
    <location>
        <begin position="31"/>
        <end position="58"/>
    </location>
</feature>
<reference evidence="2 3" key="1">
    <citation type="submission" date="2020-02" db="EMBL/GenBank/DDBJ databases">
        <title>Draft genome sequence of Haematococcus lacustris strain NIES-144.</title>
        <authorList>
            <person name="Morimoto D."/>
            <person name="Nakagawa S."/>
            <person name="Yoshida T."/>
            <person name="Sawayama S."/>
        </authorList>
    </citation>
    <scope>NUCLEOTIDE SEQUENCE [LARGE SCALE GENOMIC DNA]</scope>
    <source>
        <strain evidence="2 3">NIES-144</strain>
    </source>
</reference>
<comment type="caution">
    <text evidence="2">The sequence shown here is derived from an EMBL/GenBank/DDBJ whole genome shotgun (WGS) entry which is preliminary data.</text>
</comment>
<dbReference type="AlphaFoldDB" id="A0A699Z4R4"/>
<organism evidence="2 3">
    <name type="scientific">Haematococcus lacustris</name>
    <name type="common">Green alga</name>
    <name type="synonym">Haematococcus pluvialis</name>
    <dbReference type="NCBI Taxonomy" id="44745"/>
    <lineage>
        <taxon>Eukaryota</taxon>
        <taxon>Viridiplantae</taxon>
        <taxon>Chlorophyta</taxon>
        <taxon>core chlorophytes</taxon>
        <taxon>Chlorophyceae</taxon>
        <taxon>CS clade</taxon>
        <taxon>Chlamydomonadales</taxon>
        <taxon>Haematococcaceae</taxon>
        <taxon>Haematococcus</taxon>
    </lineage>
</organism>
<keyword evidence="3" id="KW-1185">Reference proteome</keyword>
<gene>
    <name evidence="2" type="ORF">HaLaN_09869</name>
</gene>
<feature type="compositionally biased region" description="Basic and acidic residues" evidence="1">
    <location>
        <begin position="35"/>
        <end position="47"/>
    </location>
</feature>
<proteinExistence type="predicted"/>
<evidence type="ECO:0000313" key="2">
    <source>
        <dbReference type="EMBL" id="GFH13904.1"/>
    </source>
</evidence>
<dbReference type="EMBL" id="BLLF01000666">
    <property type="protein sequence ID" value="GFH13904.1"/>
    <property type="molecule type" value="Genomic_DNA"/>
</dbReference>
<evidence type="ECO:0000256" key="1">
    <source>
        <dbReference type="SAM" id="MobiDB-lite"/>
    </source>
</evidence>
<accession>A0A699Z4R4</accession>
<dbReference type="Proteomes" id="UP000485058">
    <property type="component" value="Unassembled WGS sequence"/>
</dbReference>
<protein>
    <submittedName>
        <fullName evidence="2">Uncharacterized protein</fullName>
    </submittedName>
</protein>
<evidence type="ECO:0000313" key="3">
    <source>
        <dbReference type="Proteomes" id="UP000485058"/>
    </source>
</evidence>
<name>A0A699Z4R4_HAELA</name>
<sequence>MDTTQQRAVKERLRTYVPRDVLDSLLDSSSSFAADHQDEQQPRHNAEGEPSSFASNNTMWARISAKRSQRAKEQELKDSVFKASVQVGDRGWEALGLITCSCTLNVTFT</sequence>